<organism evidence="1">
    <name type="scientific">Cryptosporidium parvum</name>
    <dbReference type="NCBI Taxonomy" id="5807"/>
    <lineage>
        <taxon>Eukaryota</taxon>
        <taxon>Sar</taxon>
        <taxon>Alveolata</taxon>
        <taxon>Apicomplexa</taxon>
        <taxon>Conoidasida</taxon>
        <taxon>Coccidia</taxon>
        <taxon>Eucoccidiorida</taxon>
        <taxon>Eimeriorina</taxon>
        <taxon>Cryptosporidiidae</taxon>
        <taxon>Cryptosporidium</taxon>
    </lineage>
</organism>
<evidence type="ECO:0000313" key="1">
    <source>
        <dbReference type="EMBL" id="BAJ77735.1"/>
    </source>
</evidence>
<dbReference type="EMBL" id="FX115632">
    <property type="protein sequence ID" value="BAJ77735.1"/>
    <property type="molecule type" value="mRNA"/>
</dbReference>
<reference evidence="1" key="1">
    <citation type="submission" date="2011-02" db="EMBL/GenBank/DDBJ databases">
        <title>Construction and analysis of full-length cDNA library of Cryptosporidium parvum.</title>
        <authorList>
            <person name="Yamagishi J."/>
            <person name="Wakaguri H."/>
            <person name="Sugano S."/>
            <person name="Kawano S."/>
            <person name="Fujisaki K."/>
            <person name="Sugimoto C."/>
            <person name="Watanabe J."/>
            <person name="Suzuki Y."/>
            <person name="Kimata I."/>
            <person name="Xuan X."/>
        </authorList>
    </citation>
    <scope>NUCLEOTIDE SEQUENCE</scope>
    <source>
        <strain evidence="1">HNJ-1</strain>
    </source>
</reference>
<name>F0X564_CRYPV</name>
<dbReference type="EMBL" id="FX115917">
    <property type="protein sequence ID" value="BAJ78020.1"/>
    <property type="molecule type" value="mRNA"/>
</dbReference>
<dbReference type="AlphaFoldDB" id="F0X564"/>
<sequence length="66" mass="7598">MKAVFGFEYYLVCKLGCYFLMSLIHCSCSSLKIFHLELSDLYSPPPHFQVGNPHLHYNNSPLVSFL</sequence>
<proteinExistence type="evidence at transcript level"/>
<accession>F0X564</accession>
<protein>
    <submittedName>
        <fullName evidence="1">Uncharacterized protein</fullName>
    </submittedName>
</protein>